<keyword evidence="1" id="KW-1133">Transmembrane helix</keyword>
<keyword evidence="3" id="KW-1185">Reference proteome</keyword>
<dbReference type="RefSeq" id="WP_136078059.1">
    <property type="nucleotide sequence ID" value="NZ_CAAHFG010000001.1"/>
</dbReference>
<sequence length="197" mass="20556">MNVYRHCPGCGRAFDQKTWQRESFCGSCGEPLKTSLRRDEPLNINPYPDQPSPNLNSGINGLLDQLGECAKKHPYCFSAGMLAAGIGGIMLGPGLVTLGQGVMVIGGILAATGMLSVLYVEKEQAEKWVSAGLLALVAGAGVALAGFALTIAGVVAVVGGAGTATKATVQAILRKRIESQLKEKSVSELIDLSRQLT</sequence>
<feature type="transmembrane region" description="Helical" evidence="1">
    <location>
        <begin position="75"/>
        <end position="96"/>
    </location>
</feature>
<proteinExistence type="predicted"/>
<accession>A0A6C2TYG4</accession>
<dbReference type="EMBL" id="CAAHFG010000001">
    <property type="protein sequence ID" value="VGO12391.1"/>
    <property type="molecule type" value="Genomic_DNA"/>
</dbReference>
<reference evidence="2 3" key="1">
    <citation type="submission" date="2019-04" db="EMBL/GenBank/DDBJ databases">
        <authorList>
            <person name="Van Vliet M D."/>
        </authorList>
    </citation>
    <scope>NUCLEOTIDE SEQUENCE [LARGE SCALE GENOMIC DNA]</scope>
    <source>
        <strain evidence="2 3">F1</strain>
    </source>
</reference>
<feature type="transmembrane region" description="Helical" evidence="1">
    <location>
        <begin position="132"/>
        <end position="158"/>
    </location>
</feature>
<evidence type="ECO:0000313" key="3">
    <source>
        <dbReference type="Proteomes" id="UP000366872"/>
    </source>
</evidence>
<dbReference type="AlphaFoldDB" id="A0A6C2TYG4"/>
<dbReference type="Proteomes" id="UP000366872">
    <property type="component" value="Unassembled WGS sequence"/>
</dbReference>
<gene>
    <name evidence="2" type="ORF">PDESU_00943</name>
</gene>
<evidence type="ECO:0000256" key="1">
    <source>
        <dbReference type="SAM" id="Phobius"/>
    </source>
</evidence>
<organism evidence="2 3">
    <name type="scientific">Pontiella desulfatans</name>
    <dbReference type="NCBI Taxonomy" id="2750659"/>
    <lineage>
        <taxon>Bacteria</taxon>
        <taxon>Pseudomonadati</taxon>
        <taxon>Kiritimatiellota</taxon>
        <taxon>Kiritimatiellia</taxon>
        <taxon>Kiritimatiellales</taxon>
        <taxon>Pontiellaceae</taxon>
        <taxon>Pontiella</taxon>
    </lineage>
</organism>
<protein>
    <submittedName>
        <fullName evidence="2">Uncharacterized protein</fullName>
    </submittedName>
</protein>
<name>A0A6C2TYG4_PONDE</name>
<keyword evidence="1" id="KW-0812">Transmembrane</keyword>
<feature type="transmembrane region" description="Helical" evidence="1">
    <location>
        <begin position="102"/>
        <end position="120"/>
    </location>
</feature>
<keyword evidence="1" id="KW-0472">Membrane</keyword>
<evidence type="ECO:0000313" key="2">
    <source>
        <dbReference type="EMBL" id="VGO12391.1"/>
    </source>
</evidence>